<keyword evidence="2" id="KW-1185">Reference proteome</keyword>
<proteinExistence type="predicted"/>
<evidence type="ECO:0000313" key="2">
    <source>
        <dbReference type="Proteomes" id="UP000186594"/>
    </source>
</evidence>
<accession>A0A1U7LWK5</accession>
<dbReference type="STRING" id="1198029.A0A1U7LWK5"/>
<name>A0A1U7LWK5_NEOID</name>
<sequence>MPVFSSTKSNFLSSFSKKKRGSIFTSKNSPAPESSHSNLLSRDELHKAITALEEVLKSFDQLTEFSLRYGQAAKHHAKNLKGLMGCIKGDDQKMYALVLSSSAGYFDAFAATQEKLTKHMLKQYNSLNIYAEKYFSNLASEEASLEALTINLDSKLKKLATTFHAQGTNAPDSYIYKIQTLSSGINGLRLTHSKKYTNKQREVNAVIANSSAKLALCGYACLSDAIVSCGGTNGIGGVNAYAPFCQRDVIPPLVPPKSQSFLGYEMSEFELGVEHKYYRHDRPPSSFALARRNANEKERKSTAQKPVDLSEIDATSKKVAELIGICRDRKPNLDQYKVI</sequence>
<dbReference type="Proteomes" id="UP000186594">
    <property type="component" value="Unassembled WGS sequence"/>
</dbReference>
<dbReference type="OrthoDB" id="2450055at2759"/>
<dbReference type="EMBL" id="LXFE01000138">
    <property type="protein sequence ID" value="OLL26891.1"/>
    <property type="molecule type" value="Genomic_DNA"/>
</dbReference>
<evidence type="ECO:0000313" key="1">
    <source>
        <dbReference type="EMBL" id="OLL26891.1"/>
    </source>
</evidence>
<dbReference type="AlphaFoldDB" id="A0A1U7LWK5"/>
<gene>
    <name evidence="1" type="ORF">NEOLI_000697</name>
</gene>
<organism evidence="1 2">
    <name type="scientific">Neolecta irregularis (strain DAH-3)</name>
    <dbReference type="NCBI Taxonomy" id="1198029"/>
    <lineage>
        <taxon>Eukaryota</taxon>
        <taxon>Fungi</taxon>
        <taxon>Dikarya</taxon>
        <taxon>Ascomycota</taxon>
        <taxon>Taphrinomycotina</taxon>
        <taxon>Neolectales</taxon>
        <taxon>Neolectaceae</taxon>
        <taxon>Neolecta</taxon>
    </lineage>
</organism>
<protein>
    <submittedName>
        <fullName evidence="1">Uncharacterized protein</fullName>
    </submittedName>
</protein>
<reference evidence="1 2" key="1">
    <citation type="submission" date="2016-04" db="EMBL/GenBank/DDBJ databases">
        <title>Evolutionary innovation and constraint leading to complex multicellularity in the Ascomycota.</title>
        <authorList>
            <person name="Cisse O."/>
            <person name="Nguyen A."/>
            <person name="Hewitt D.A."/>
            <person name="Jedd G."/>
            <person name="Stajich J.E."/>
        </authorList>
    </citation>
    <scope>NUCLEOTIDE SEQUENCE [LARGE SCALE GENOMIC DNA]</scope>
    <source>
        <strain evidence="1 2">DAH-3</strain>
    </source>
</reference>
<comment type="caution">
    <text evidence="1">The sequence shown here is derived from an EMBL/GenBank/DDBJ whole genome shotgun (WGS) entry which is preliminary data.</text>
</comment>